<organism evidence="1">
    <name type="scientific">Lepeophtheirus salmonis</name>
    <name type="common">Salmon louse</name>
    <name type="synonym">Caligus salmonis</name>
    <dbReference type="NCBI Taxonomy" id="72036"/>
    <lineage>
        <taxon>Eukaryota</taxon>
        <taxon>Metazoa</taxon>
        <taxon>Ecdysozoa</taxon>
        <taxon>Arthropoda</taxon>
        <taxon>Crustacea</taxon>
        <taxon>Multicrustacea</taxon>
        <taxon>Hexanauplia</taxon>
        <taxon>Copepoda</taxon>
        <taxon>Siphonostomatoida</taxon>
        <taxon>Caligidae</taxon>
        <taxon>Lepeophtheirus</taxon>
    </lineage>
</organism>
<proteinExistence type="predicted"/>
<accession>A0A0K2URH3</accession>
<dbReference type="AlphaFoldDB" id="A0A0K2URH3"/>
<protein>
    <submittedName>
        <fullName evidence="1">Uncharacterized protein</fullName>
    </submittedName>
</protein>
<feature type="non-terminal residue" evidence="1">
    <location>
        <position position="1"/>
    </location>
</feature>
<reference evidence="1" key="1">
    <citation type="submission" date="2014-05" db="EMBL/GenBank/DDBJ databases">
        <authorList>
            <person name="Chronopoulou M."/>
        </authorList>
    </citation>
    <scope>NUCLEOTIDE SEQUENCE</scope>
    <source>
        <tissue evidence="1">Whole organism</tissue>
    </source>
</reference>
<dbReference type="EMBL" id="HACA01023488">
    <property type="protein sequence ID" value="CDW40849.1"/>
    <property type="molecule type" value="Transcribed_RNA"/>
</dbReference>
<name>A0A0K2URH3_LEPSM</name>
<sequence>GIEKEPKEIISIFIKLVMIGPYYFPSYTFGKIVRNNLFPPNSSNLREHKN</sequence>
<evidence type="ECO:0000313" key="1">
    <source>
        <dbReference type="EMBL" id="CDW40849.1"/>
    </source>
</evidence>